<dbReference type="Pfam" id="PF13193">
    <property type="entry name" value="AMP-binding_C"/>
    <property type="match status" value="1"/>
</dbReference>
<dbReference type="InterPro" id="IPR045851">
    <property type="entry name" value="AMP-bd_C_sf"/>
</dbReference>
<dbReference type="GO" id="GO:0004467">
    <property type="term" value="F:long-chain fatty acid-CoA ligase activity"/>
    <property type="evidence" value="ECO:0007669"/>
    <property type="project" value="TreeGrafter"/>
</dbReference>
<dbReference type="GO" id="GO:0044539">
    <property type="term" value="P:long-chain fatty acid import into cell"/>
    <property type="evidence" value="ECO:0007669"/>
    <property type="project" value="TreeGrafter"/>
</dbReference>
<dbReference type="GO" id="GO:0005324">
    <property type="term" value="F:long-chain fatty acid transmembrane transporter activity"/>
    <property type="evidence" value="ECO:0007669"/>
    <property type="project" value="TreeGrafter"/>
</dbReference>
<proteinExistence type="inferred from homology"/>
<dbReference type="SUPFAM" id="SSF56801">
    <property type="entry name" value="Acetyl-CoA synthetase-like"/>
    <property type="match status" value="1"/>
</dbReference>
<feature type="domain" description="AMP-binding enzyme C-terminal" evidence="5">
    <location>
        <begin position="52"/>
        <end position="128"/>
    </location>
</feature>
<name>A0A382V1B4_9ZZZZ</name>
<dbReference type="FunFam" id="3.30.300.30:FF:000002">
    <property type="entry name" value="Long-chain fatty acid transport protein 1"/>
    <property type="match status" value="1"/>
</dbReference>
<evidence type="ECO:0000313" key="6">
    <source>
        <dbReference type="EMBL" id="SVD40259.1"/>
    </source>
</evidence>
<organism evidence="6">
    <name type="scientific">marine metagenome</name>
    <dbReference type="NCBI Taxonomy" id="408172"/>
    <lineage>
        <taxon>unclassified sequences</taxon>
        <taxon>metagenomes</taxon>
        <taxon>ecological metagenomes</taxon>
    </lineage>
</organism>
<comment type="similarity">
    <text evidence="1">Belongs to the ATP-dependent AMP-binding enzyme family.</text>
</comment>
<accession>A0A382V1B4</accession>
<dbReference type="PANTHER" id="PTHR43107">
    <property type="entry name" value="LONG-CHAIN FATTY ACID TRANSPORT PROTEIN"/>
    <property type="match status" value="1"/>
</dbReference>
<dbReference type="Gene3D" id="3.30.300.30">
    <property type="match status" value="1"/>
</dbReference>
<dbReference type="InterPro" id="IPR025110">
    <property type="entry name" value="AMP-bd_C"/>
</dbReference>
<dbReference type="GO" id="GO:0005524">
    <property type="term" value="F:ATP binding"/>
    <property type="evidence" value="ECO:0007669"/>
    <property type="project" value="UniProtKB-KW"/>
</dbReference>
<evidence type="ECO:0000256" key="4">
    <source>
        <dbReference type="ARBA" id="ARBA00022840"/>
    </source>
</evidence>
<dbReference type="AlphaFoldDB" id="A0A382V1B4"/>
<sequence>RDVFEEGDAWFNTGDLIKTVDVGFALGKEHYQFIDRVGDTFRWRSENVSTNEVGEILNGYKDVNMSNVYGVQVPGCEGRAGMVAFSLEDAENFNWQEFSEYVENNLPKYARPVFIRIIQEMDTTGTFKLKKNELREEAFDLNTVNDKVYCLKPSSTTYEVLDHDWLQKINTQQAGY</sequence>
<keyword evidence="2" id="KW-0436">Ligase</keyword>
<protein>
    <recommendedName>
        <fullName evidence="5">AMP-binding enzyme C-terminal domain-containing protein</fullName>
    </recommendedName>
</protein>
<evidence type="ECO:0000256" key="3">
    <source>
        <dbReference type="ARBA" id="ARBA00022741"/>
    </source>
</evidence>
<evidence type="ECO:0000259" key="5">
    <source>
        <dbReference type="Pfam" id="PF13193"/>
    </source>
</evidence>
<gene>
    <name evidence="6" type="ORF">METZ01_LOCUS393113</name>
</gene>
<keyword evidence="4" id="KW-0067">ATP-binding</keyword>
<dbReference type="PANTHER" id="PTHR43107:SF15">
    <property type="entry name" value="FATTY ACID TRANSPORT PROTEIN 3, ISOFORM A"/>
    <property type="match status" value="1"/>
</dbReference>
<feature type="non-terminal residue" evidence="6">
    <location>
        <position position="1"/>
    </location>
</feature>
<evidence type="ECO:0000256" key="2">
    <source>
        <dbReference type="ARBA" id="ARBA00022598"/>
    </source>
</evidence>
<reference evidence="6" key="1">
    <citation type="submission" date="2018-05" db="EMBL/GenBank/DDBJ databases">
        <authorList>
            <person name="Lanie J.A."/>
            <person name="Ng W.-L."/>
            <person name="Kazmierczak K.M."/>
            <person name="Andrzejewski T.M."/>
            <person name="Davidsen T.M."/>
            <person name="Wayne K.J."/>
            <person name="Tettelin H."/>
            <person name="Glass J.I."/>
            <person name="Rusch D."/>
            <person name="Podicherti R."/>
            <person name="Tsui H.-C.T."/>
            <person name="Winkler M.E."/>
        </authorList>
    </citation>
    <scope>NUCLEOTIDE SEQUENCE</scope>
</reference>
<evidence type="ECO:0000256" key="1">
    <source>
        <dbReference type="ARBA" id="ARBA00006432"/>
    </source>
</evidence>
<dbReference type="EMBL" id="UINC01148405">
    <property type="protein sequence ID" value="SVD40259.1"/>
    <property type="molecule type" value="Genomic_DNA"/>
</dbReference>
<keyword evidence="3" id="KW-0547">Nucleotide-binding</keyword>
<dbReference type="GO" id="GO:0005886">
    <property type="term" value="C:plasma membrane"/>
    <property type="evidence" value="ECO:0007669"/>
    <property type="project" value="TreeGrafter"/>
</dbReference>